<dbReference type="Proteomes" id="UP000814140">
    <property type="component" value="Unassembled WGS sequence"/>
</dbReference>
<reference evidence="1" key="1">
    <citation type="submission" date="2021-03" db="EMBL/GenBank/DDBJ databases">
        <authorList>
            <consortium name="DOE Joint Genome Institute"/>
            <person name="Ahrendt S."/>
            <person name="Looney B.P."/>
            <person name="Miyauchi S."/>
            <person name="Morin E."/>
            <person name="Drula E."/>
            <person name="Courty P.E."/>
            <person name="Chicoki N."/>
            <person name="Fauchery L."/>
            <person name="Kohler A."/>
            <person name="Kuo A."/>
            <person name="Labutti K."/>
            <person name="Pangilinan J."/>
            <person name="Lipzen A."/>
            <person name="Riley R."/>
            <person name="Andreopoulos W."/>
            <person name="He G."/>
            <person name="Johnson J."/>
            <person name="Barry K.W."/>
            <person name="Grigoriev I.V."/>
            <person name="Nagy L."/>
            <person name="Hibbett D."/>
            <person name="Henrissat B."/>
            <person name="Matheny P.B."/>
            <person name="Labbe J."/>
            <person name="Martin F."/>
        </authorList>
    </citation>
    <scope>NUCLEOTIDE SEQUENCE</scope>
    <source>
        <strain evidence="1">HHB10654</strain>
    </source>
</reference>
<comment type="caution">
    <text evidence="1">The sequence shown here is derived from an EMBL/GenBank/DDBJ whole genome shotgun (WGS) entry which is preliminary data.</text>
</comment>
<accession>A0ACB8SUD8</accession>
<keyword evidence="2" id="KW-1185">Reference proteome</keyword>
<dbReference type="EMBL" id="MU277223">
    <property type="protein sequence ID" value="KAI0059853.1"/>
    <property type="molecule type" value="Genomic_DNA"/>
</dbReference>
<name>A0ACB8SUD8_9AGAM</name>
<protein>
    <submittedName>
        <fullName evidence="1">Uncharacterized protein</fullName>
    </submittedName>
</protein>
<evidence type="ECO:0000313" key="2">
    <source>
        <dbReference type="Proteomes" id="UP000814140"/>
    </source>
</evidence>
<reference evidence="1" key="2">
    <citation type="journal article" date="2022" name="New Phytol.">
        <title>Evolutionary transition to the ectomycorrhizal habit in the genomes of a hyperdiverse lineage of mushroom-forming fungi.</title>
        <authorList>
            <person name="Looney B."/>
            <person name="Miyauchi S."/>
            <person name="Morin E."/>
            <person name="Drula E."/>
            <person name="Courty P.E."/>
            <person name="Kohler A."/>
            <person name="Kuo A."/>
            <person name="LaButti K."/>
            <person name="Pangilinan J."/>
            <person name="Lipzen A."/>
            <person name="Riley R."/>
            <person name="Andreopoulos W."/>
            <person name="He G."/>
            <person name="Johnson J."/>
            <person name="Nolan M."/>
            <person name="Tritt A."/>
            <person name="Barry K.W."/>
            <person name="Grigoriev I.V."/>
            <person name="Nagy L.G."/>
            <person name="Hibbett D."/>
            <person name="Henrissat B."/>
            <person name="Matheny P.B."/>
            <person name="Labbe J."/>
            <person name="Martin F.M."/>
        </authorList>
    </citation>
    <scope>NUCLEOTIDE SEQUENCE</scope>
    <source>
        <strain evidence="1">HHB10654</strain>
    </source>
</reference>
<gene>
    <name evidence="1" type="ORF">BV25DRAFT_1840068</name>
</gene>
<evidence type="ECO:0000313" key="1">
    <source>
        <dbReference type="EMBL" id="KAI0059853.1"/>
    </source>
</evidence>
<sequence>MRVVVGEWATRLAIRRIFSTSINGIESACSPPPGLGEMLRTNRWGFPIDDLLTAQDPYEVGRFRDEDSQESRWAFGRPAFVGFVGVGIVVVVGVGGLQKAQRRKSVKTTSGEVEDLRNTRMEEDVEGSSEGEEA</sequence>
<proteinExistence type="predicted"/>
<organism evidence="1 2">
    <name type="scientific">Artomyces pyxidatus</name>
    <dbReference type="NCBI Taxonomy" id="48021"/>
    <lineage>
        <taxon>Eukaryota</taxon>
        <taxon>Fungi</taxon>
        <taxon>Dikarya</taxon>
        <taxon>Basidiomycota</taxon>
        <taxon>Agaricomycotina</taxon>
        <taxon>Agaricomycetes</taxon>
        <taxon>Russulales</taxon>
        <taxon>Auriscalpiaceae</taxon>
        <taxon>Artomyces</taxon>
    </lineage>
</organism>